<proteinExistence type="predicted"/>
<evidence type="ECO:0000256" key="2">
    <source>
        <dbReference type="ARBA" id="ARBA00022723"/>
    </source>
</evidence>
<evidence type="ECO:0000313" key="7">
    <source>
        <dbReference type="Proteomes" id="UP000003195"/>
    </source>
</evidence>
<dbReference type="AlphaFoldDB" id="E2ZDV3"/>
<dbReference type="CDD" id="cd10808">
    <property type="entry name" value="YdjC"/>
    <property type="match status" value="1"/>
</dbReference>
<dbReference type="Gene3D" id="3.20.20.370">
    <property type="entry name" value="Glycoside hydrolase/deacetylase"/>
    <property type="match status" value="1"/>
</dbReference>
<dbReference type="InterPro" id="IPR006879">
    <property type="entry name" value="YdjC-like"/>
</dbReference>
<name>E2ZDV3_9FIRM</name>
<keyword evidence="3" id="KW-0378">Hydrolase</keyword>
<accession>E2ZDV3</accession>
<evidence type="ECO:0000256" key="1">
    <source>
        <dbReference type="ARBA" id="ARBA00001946"/>
    </source>
</evidence>
<dbReference type="Pfam" id="PF04794">
    <property type="entry name" value="YdjC"/>
    <property type="match status" value="1"/>
</dbReference>
<keyword evidence="7" id="KW-1185">Reference proteome</keyword>
<comment type="cofactor">
    <cofactor evidence="1">
        <name>Mg(2+)</name>
        <dbReference type="ChEBI" id="CHEBI:18420"/>
    </cofactor>
</comment>
<dbReference type="Proteomes" id="UP000003195">
    <property type="component" value="Unassembled WGS sequence"/>
</dbReference>
<evidence type="ECO:0000256" key="4">
    <source>
        <dbReference type="ARBA" id="ARBA00022842"/>
    </source>
</evidence>
<evidence type="ECO:0000313" key="6">
    <source>
        <dbReference type="EMBL" id="EFQ03665.1"/>
    </source>
</evidence>
<dbReference type="GO" id="GO:0016787">
    <property type="term" value="F:hydrolase activity"/>
    <property type="evidence" value="ECO:0007669"/>
    <property type="project" value="UniProtKB-KW"/>
</dbReference>
<keyword evidence="5" id="KW-0119">Carbohydrate metabolism</keyword>
<reference evidence="6 7" key="1">
    <citation type="submission" date="2010-08" db="EMBL/GenBank/DDBJ databases">
        <authorList>
            <person name="Weinstock G."/>
            <person name="Sodergren E."/>
            <person name="Clifton S."/>
            <person name="Fulton L."/>
            <person name="Fulton B."/>
            <person name="Courtney L."/>
            <person name="Fronick C."/>
            <person name="Harrison M."/>
            <person name="Strong C."/>
            <person name="Farmer C."/>
            <person name="Delahaunty K."/>
            <person name="Markovic C."/>
            <person name="Hall O."/>
            <person name="Minx P."/>
            <person name="Tomlinson C."/>
            <person name="Mitreva M."/>
            <person name="Hou S."/>
            <person name="Chen J."/>
            <person name="Wollam A."/>
            <person name="Pepin K.H."/>
            <person name="Johnson M."/>
            <person name="Bhonagiri V."/>
            <person name="Zhang X."/>
            <person name="Suruliraj S."/>
            <person name="Warren W."/>
            <person name="Chinwalla A."/>
            <person name="Mardis E.R."/>
            <person name="Wilson R.K."/>
        </authorList>
    </citation>
    <scope>NUCLEOTIDE SEQUENCE [LARGE SCALE GENOMIC DNA]</scope>
    <source>
        <strain evidence="6 7">F0359</strain>
    </source>
</reference>
<protein>
    <submittedName>
        <fullName evidence="6">Putative hopanoid biosynthesis associated protein HpnK</fullName>
    </submittedName>
</protein>
<dbReference type="PANTHER" id="PTHR31609">
    <property type="entry name" value="YDJC DEACETYLASE FAMILY MEMBER"/>
    <property type="match status" value="1"/>
</dbReference>
<dbReference type="HOGENOM" id="CLU_064244_2_0_9"/>
<keyword evidence="2" id="KW-0479">Metal-binding</keyword>
<gene>
    <name evidence="6" type="ORF">HMPREF9429_01610</name>
</gene>
<dbReference type="GO" id="GO:0019213">
    <property type="term" value="F:deacetylase activity"/>
    <property type="evidence" value="ECO:0007669"/>
    <property type="project" value="TreeGrafter"/>
</dbReference>
<dbReference type="InterPro" id="IPR011330">
    <property type="entry name" value="Glyco_hydro/deAcase_b/a-brl"/>
</dbReference>
<evidence type="ECO:0000256" key="5">
    <source>
        <dbReference type="ARBA" id="ARBA00023277"/>
    </source>
</evidence>
<dbReference type="PANTHER" id="PTHR31609:SF1">
    <property type="entry name" value="CARBOHYDRATE DEACETYLASE"/>
    <property type="match status" value="1"/>
</dbReference>
<comment type="caution">
    <text evidence="6">The sequence shown here is derived from an EMBL/GenBank/DDBJ whole genome shotgun (WGS) entry which is preliminary data.</text>
</comment>
<dbReference type="EMBL" id="AECS01000039">
    <property type="protein sequence ID" value="EFQ03665.1"/>
    <property type="molecule type" value="Genomic_DNA"/>
</dbReference>
<evidence type="ECO:0000256" key="3">
    <source>
        <dbReference type="ARBA" id="ARBA00022801"/>
    </source>
</evidence>
<dbReference type="STRING" id="706434.HMPREF9429_01610"/>
<dbReference type="eggNOG" id="COG3394">
    <property type="taxonomic scope" value="Bacteria"/>
</dbReference>
<dbReference type="GO" id="GO:0005975">
    <property type="term" value="P:carbohydrate metabolic process"/>
    <property type="evidence" value="ECO:0007669"/>
    <property type="project" value="InterPro"/>
</dbReference>
<keyword evidence="4" id="KW-0460">Magnesium</keyword>
<sequence>MIRVNRLIINADDFGIHEAVNEGIYSAYGQGVLTSTSLLAQGPAFDDAVRMSKECNRLGIGIHLCLVGSLPTVLSPREVPSLVESDGLLPYNYMTFIKRVYTGKIDFSQVYAELSAQIEKILDSGIRVTHIDSHQHLHVLPPVWKITVALMKKYGIHRVRIPREASTFKMLTASPARVFGRDGLTVLAGRAAREAERLGFSLTDYFWGMVDGGNMTEVSLQYILRRLPFGIHEIMMHPGKSDDLLGHTFAWGYHWQEELQALVSVRTREIIASKKIELINYGDLL</sequence>
<dbReference type="SUPFAM" id="SSF88713">
    <property type="entry name" value="Glycoside hydrolase/deacetylase"/>
    <property type="match status" value="1"/>
</dbReference>
<dbReference type="GO" id="GO:0046872">
    <property type="term" value="F:metal ion binding"/>
    <property type="evidence" value="ECO:0007669"/>
    <property type="project" value="UniProtKB-KW"/>
</dbReference>
<organism evidence="6 7">
    <name type="scientific">Megasphaera micronuciformis F0359</name>
    <dbReference type="NCBI Taxonomy" id="706434"/>
    <lineage>
        <taxon>Bacteria</taxon>
        <taxon>Bacillati</taxon>
        <taxon>Bacillota</taxon>
        <taxon>Negativicutes</taxon>
        <taxon>Veillonellales</taxon>
        <taxon>Veillonellaceae</taxon>
        <taxon>Megasphaera</taxon>
    </lineage>
</organism>